<feature type="domain" description="RCC1-like" evidence="5">
    <location>
        <begin position="181"/>
        <end position="585"/>
    </location>
</feature>
<dbReference type="PANTHER" id="PTHR45982:SF1">
    <property type="entry name" value="REGULATOR OF CHROMOSOME CONDENSATION"/>
    <property type="match status" value="1"/>
</dbReference>
<feature type="compositionally biased region" description="Polar residues" evidence="4">
    <location>
        <begin position="43"/>
        <end position="54"/>
    </location>
</feature>
<sequence length="591" mass="64523">MPPRKVARKVTQQPIEERKHRRTEKKEGRKRGNKKEKEMVKASLTTTPKPLTGTQNVVTIDTDEHTEMEEPAISSSHSLIINVNTVFIDINFSKNSLSEASRMVDSELRDFSIEPKGEHDNLRMNSGGRGKKRKVHSLDVSTCSTANQTLNNSTGSSITRRVKKFHLSVETFLPTEKGDRVLSCGEGEQLGHPGRSTTRKPRAIGTLPEEKLIIQVVAGGVHSLVLMEDGTVYGCGINEKGTVPGEGIEPEGSADKLTPIKFNDSLIQRHGKIIMLTAGASFSAALTEKGSVIAWGNLRGMSGCIESHETLLQMEKQPMVIVQHQQKVIVKIAAGENHLVMLTENGEVLTFGDGSVGQLGRCSRVSHIRSQRMVSDSPDSLRISVYDKGKKKLVIFDNIMAGGFWTAARSIDGTIYVCGLNNFGQLGVPTPETPEDGDNQPELKIMHPIKASAFESTAIVELSGIQHIVALNAQGEIYGIGKNTDNALGLGTWSGKEDVDHWKYSELQKIDISEPIKGISASLGCSIVWTDNGNAYSWGYDSSGQLGLGIKDDEEKMVPRPQKITSAHLDDYRIIGVSLADNHALFLAKKK</sequence>
<feature type="repeat" description="RCC1" evidence="3">
    <location>
        <begin position="290"/>
        <end position="345"/>
    </location>
</feature>
<feature type="region of interest" description="Disordered" evidence="4">
    <location>
        <begin position="1"/>
        <end position="54"/>
    </location>
</feature>
<dbReference type="SUPFAM" id="SSF50985">
    <property type="entry name" value="RCC1/BLIP-II"/>
    <property type="match status" value="1"/>
</dbReference>
<dbReference type="InterPro" id="IPR058923">
    <property type="entry name" value="RCC1-like_dom"/>
</dbReference>
<reference evidence="6 7" key="1">
    <citation type="submission" date="2015-12" db="EMBL/GenBank/DDBJ databases">
        <title>Draft genome of the nematode, Onchocerca flexuosa.</title>
        <authorList>
            <person name="Mitreva M."/>
        </authorList>
    </citation>
    <scope>NUCLEOTIDE SEQUENCE [LARGE SCALE GENOMIC DNA]</scope>
    <source>
        <strain evidence="6">Red Deer</strain>
    </source>
</reference>
<proteinExistence type="predicted"/>
<keyword evidence="7" id="KW-1185">Reference proteome</keyword>
<feature type="repeat" description="RCC1" evidence="3">
    <location>
        <begin position="179"/>
        <end position="229"/>
    </location>
</feature>
<dbReference type="AlphaFoldDB" id="A0A238BQU9"/>
<feature type="compositionally biased region" description="Basic residues" evidence="4">
    <location>
        <begin position="19"/>
        <end position="34"/>
    </location>
</feature>
<dbReference type="OrthoDB" id="61110at2759"/>
<dbReference type="Pfam" id="PF25390">
    <property type="entry name" value="WD40_RLD"/>
    <property type="match status" value="1"/>
</dbReference>
<name>A0A238BQU9_9BILA</name>
<organism evidence="6 7">
    <name type="scientific">Onchocerca flexuosa</name>
    <dbReference type="NCBI Taxonomy" id="387005"/>
    <lineage>
        <taxon>Eukaryota</taxon>
        <taxon>Metazoa</taxon>
        <taxon>Ecdysozoa</taxon>
        <taxon>Nematoda</taxon>
        <taxon>Chromadorea</taxon>
        <taxon>Rhabditida</taxon>
        <taxon>Spirurina</taxon>
        <taxon>Spiruromorpha</taxon>
        <taxon>Filarioidea</taxon>
        <taxon>Onchocercidae</taxon>
        <taxon>Onchocerca</taxon>
    </lineage>
</organism>
<protein>
    <submittedName>
        <fullName evidence="6">Regulator of condensation</fullName>
    </submittedName>
</protein>
<dbReference type="PROSITE" id="PS00626">
    <property type="entry name" value="RCC1_2"/>
    <property type="match status" value="1"/>
</dbReference>
<evidence type="ECO:0000256" key="2">
    <source>
        <dbReference type="ARBA" id="ARBA00022737"/>
    </source>
</evidence>
<evidence type="ECO:0000256" key="4">
    <source>
        <dbReference type="SAM" id="MobiDB-lite"/>
    </source>
</evidence>
<accession>A0A238BQU9</accession>
<dbReference type="GO" id="GO:0005085">
    <property type="term" value="F:guanyl-nucleotide exchange factor activity"/>
    <property type="evidence" value="ECO:0007669"/>
    <property type="project" value="TreeGrafter"/>
</dbReference>
<evidence type="ECO:0000313" key="6">
    <source>
        <dbReference type="EMBL" id="OZC07673.1"/>
    </source>
</evidence>
<keyword evidence="2" id="KW-0677">Repeat</keyword>
<dbReference type="GO" id="GO:0005737">
    <property type="term" value="C:cytoplasm"/>
    <property type="evidence" value="ECO:0007669"/>
    <property type="project" value="TreeGrafter"/>
</dbReference>
<dbReference type="PROSITE" id="PS50012">
    <property type="entry name" value="RCC1_3"/>
    <property type="match status" value="4"/>
</dbReference>
<keyword evidence="1" id="KW-0344">Guanine-nucleotide releasing factor</keyword>
<dbReference type="InterPro" id="IPR000408">
    <property type="entry name" value="Reg_chr_condens"/>
</dbReference>
<dbReference type="InterPro" id="IPR051553">
    <property type="entry name" value="Ran_GTPase-activating"/>
</dbReference>
<feature type="repeat" description="RCC1" evidence="3">
    <location>
        <begin position="413"/>
        <end position="474"/>
    </location>
</feature>
<dbReference type="Proteomes" id="UP000242913">
    <property type="component" value="Unassembled WGS sequence"/>
</dbReference>
<evidence type="ECO:0000256" key="1">
    <source>
        <dbReference type="ARBA" id="ARBA00022658"/>
    </source>
</evidence>
<dbReference type="InterPro" id="IPR009091">
    <property type="entry name" value="RCC1/BLIP-II"/>
</dbReference>
<dbReference type="EMBL" id="KZ270025">
    <property type="protein sequence ID" value="OZC07673.1"/>
    <property type="molecule type" value="Genomic_DNA"/>
</dbReference>
<feature type="repeat" description="RCC1" evidence="3">
    <location>
        <begin position="533"/>
        <end position="590"/>
    </location>
</feature>
<dbReference type="Gene3D" id="2.130.10.30">
    <property type="entry name" value="Regulator of chromosome condensation 1/beta-lactamase-inhibitor protein II"/>
    <property type="match status" value="1"/>
</dbReference>
<dbReference type="PRINTS" id="PR00633">
    <property type="entry name" value="RCCNDNSATION"/>
</dbReference>
<evidence type="ECO:0000259" key="5">
    <source>
        <dbReference type="Pfam" id="PF25390"/>
    </source>
</evidence>
<evidence type="ECO:0000313" key="7">
    <source>
        <dbReference type="Proteomes" id="UP000242913"/>
    </source>
</evidence>
<dbReference type="PANTHER" id="PTHR45982">
    <property type="entry name" value="REGULATOR OF CHROMOSOME CONDENSATION"/>
    <property type="match status" value="1"/>
</dbReference>
<gene>
    <name evidence="6" type="ORF">X798_05309</name>
</gene>
<evidence type="ECO:0000256" key="3">
    <source>
        <dbReference type="PROSITE-ProRule" id="PRU00235"/>
    </source>
</evidence>